<dbReference type="InterPro" id="IPR043502">
    <property type="entry name" value="DNA/RNA_pol_sf"/>
</dbReference>
<feature type="domain" description="Reverse transcriptase Ty1/copia-type" evidence="1">
    <location>
        <begin position="559"/>
        <end position="699"/>
    </location>
</feature>
<dbReference type="OrthoDB" id="414104at2759"/>
<dbReference type="Proteomes" id="UP000242715">
    <property type="component" value="Unassembled WGS sequence"/>
</dbReference>
<dbReference type="InterPro" id="IPR025724">
    <property type="entry name" value="GAG-pre-integrase_dom"/>
</dbReference>
<evidence type="ECO:0000259" key="1">
    <source>
        <dbReference type="Pfam" id="PF07727"/>
    </source>
</evidence>
<dbReference type="CDD" id="cd09272">
    <property type="entry name" value="RNase_HI_RT_Ty1"/>
    <property type="match status" value="1"/>
</dbReference>
<dbReference type="AlphaFoldDB" id="A0A2Z6P1G1"/>
<accession>A0A2Z6P1G1</accession>
<dbReference type="InterPro" id="IPR036322">
    <property type="entry name" value="WD40_repeat_dom_sf"/>
</dbReference>
<sequence>MGDNSVDDSVTFTKVPLIPCEKLTGTANYNIWAASVKLWFQGQGREDHLTKEARDIATVNRTKWKQVDASLCTVLWFSIAPNLQAQYQAFTTCYEVWEKAKKVFTNDVHRLYSVVLSLNSLKLENMDVQAYLSKLDSLKADFQSLMPFTNDRTSHAEQRSKFFMIMALVGLPPELDSVRNQILSGSTIPDYETLLPPTTMVVVDGVGGRGGQRSRCNYCFHYGHIEADCRTKAREQNRPPRVAAVAQPTITKDITIPAAEYNEFLQFKAAHHPSSSAAVAQSGNPVAFISTSSLGPWVLDSSASDHMTADGSKIKVQGLGQAHPLPNLSLDSVLYIPGCPFNLISVNKLTRTLDCSVLFTNSSVSVQDRRTGRTIGAGSESGGLYHLSPAVACVSVASQSLTHQRFGHPSLNKMRLLVPSFSKLSSFECQSCQLGKHTRNTYSQRVNKSVASPFALVHSDIWGPSRVKSTLAPSPAPIDPPATSPAPEHPIALRKGIRSSRHPNPKYACVLNYDRLSTSYVSFVSALDSVSIPKSTGEAMADPNWRQAMVEEMAALHSNNTWDIVSLPPDKTTVGCRWVYTVKVRPDGQIDRFKARLGAKGYTQIFGLDYGDTFSPVAKISSVRLFLAMAAIHHWPLHQLDIKNAFLHGELEEEVYMDQPPGFTLPGNSRLVCRLRRSLYGLKQSPRAWFGRFSSALIQFDDPDGIQRLKAHLFKKFQTKDLGPLRYFLGIEVAQSSSGIAINQRKYALDILSETGMLDSRPIDTPMDPNVKLLPGQGEPLKDPGRYRRLVGRLNYLTIYKEAPGRGLLYEDKGDAKITCYSDADWAGSPSDRRSTSGYCVLIGGNMISWRSKKQNIVALSSAEAEYRAMAATSKELAWLKNLLLELRLGDLQATKLICDNQAALHIASNPVFHERTKHIEIDCHYVRDKVLSGEITTDFVKSEDQLADMFTKSLKGDITKLNCVSSFSASKYPINDFFPISLFDLQTKGLGLSYASIEEKAEKLLEATNFWHSEQRETCVYLPTEDVAMWFLVSTPSDFDYCQNHVSTSSHHDVHTARSWRLALLVKNSIVFGSPLDPRTTTVGVSGGYGIISTSDGVVYMWELSRGSKLDTLHHFHDGTVTSLATDDLNSNSRSAVGVAGDAGQMLLYLHFHELDSKE</sequence>
<name>A0A2Z6P1G1_TRISU</name>
<evidence type="ECO:0008006" key="5">
    <source>
        <dbReference type="Google" id="ProtNLM"/>
    </source>
</evidence>
<proteinExistence type="predicted"/>
<dbReference type="SUPFAM" id="SSF50978">
    <property type="entry name" value="WD40 repeat-like"/>
    <property type="match status" value="1"/>
</dbReference>
<dbReference type="Pfam" id="PF13976">
    <property type="entry name" value="gag_pre-integrs"/>
    <property type="match status" value="1"/>
</dbReference>
<dbReference type="PANTHER" id="PTHR11439:SF484">
    <property type="entry name" value="REVERSE TRANSCRIPTASE TY1_COPIA-TYPE DOMAIN-CONTAINING PROTEIN"/>
    <property type="match status" value="1"/>
</dbReference>
<protein>
    <recommendedName>
        <fullName evidence="5">Reverse transcriptase Ty1/copia-type domain-containing protein</fullName>
    </recommendedName>
</protein>
<dbReference type="SUPFAM" id="SSF56672">
    <property type="entry name" value="DNA/RNA polymerases"/>
    <property type="match status" value="1"/>
</dbReference>
<gene>
    <name evidence="3" type="ORF">TSUD_188740</name>
</gene>
<organism evidence="3 4">
    <name type="scientific">Trifolium subterraneum</name>
    <name type="common">Subterranean clover</name>
    <dbReference type="NCBI Taxonomy" id="3900"/>
    <lineage>
        <taxon>Eukaryota</taxon>
        <taxon>Viridiplantae</taxon>
        <taxon>Streptophyta</taxon>
        <taxon>Embryophyta</taxon>
        <taxon>Tracheophyta</taxon>
        <taxon>Spermatophyta</taxon>
        <taxon>Magnoliopsida</taxon>
        <taxon>eudicotyledons</taxon>
        <taxon>Gunneridae</taxon>
        <taxon>Pentapetalae</taxon>
        <taxon>rosids</taxon>
        <taxon>fabids</taxon>
        <taxon>Fabales</taxon>
        <taxon>Fabaceae</taxon>
        <taxon>Papilionoideae</taxon>
        <taxon>50 kb inversion clade</taxon>
        <taxon>NPAAA clade</taxon>
        <taxon>Hologalegina</taxon>
        <taxon>IRL clade</taxon>
        <taxon>Trifolieae</taxon>
        <taxon>Trifolium</taxon>
    </lineage>
</organism>
<evidence type="ECO:0000313" key="3">
    <source>
        <dbReference type="EMBL" id="GAU43000.1"/>
    </source>
</evidence>
<keyword evidence="4" id="KW-1185">Reference proteome</keyword>
<dbReference type="Pfam" id="PF07727">
    <property type="entry name" value="RVT_2"/>
    <property type="match status" value="2"/>
</dbReference>
<evidence type="ECO:0000313" key="4">
    <source>
        <dbReference type="Proteomes" id="UP000242715"/>
    </source>
</evidence>
<feature type="domain" description="GAG-pre-integrase" evidence="2">
    <location>
        <begin position="385"/>
        <end position="437"/>
    </location>
</feature>
<evidence type="ECO:0000259" key="2">
    <source>
        <dbReference type="Pfam" id="PF13976"/>
    </source>
</evidence>
<reference evidence="4" key="1">
    <citation type="journal article" date="2017" name="Front. Plant Sci.">
        <title>Climate Clever Clovers: New Paradigm to Reduce the Environmental Footprint of Ruminants by Breeding Low Methanogenic Forages Utilizing Haplotype Variation.</title>
        <authorList>
            <person name="Kaur P."/>
            <person name="Appels R."/>
            <person name="Bayer P.E."/>
            <person name="Keeble-Gagnere G."/>
            <person name="Wang J."/>
            <person name="Hirakawa H."/>
            <person name="Shirasawa K."/>
            <person name="Vercoe P."/>
            <person name="Stefanova K."/>
            <person name="Durmic Z."/>
            <person name="Nichols P."/>
            <person name="Revell C."/>
            <person name="Isobe S.N."/>
            <person name="Edwards D."/>
            <person name="Erskine W."/>
        </authorList>
    </citation>
    <scope>NUCLEOTIDE SEQUENCE [LARGE SCALE GENOMIC DNA]</scope>
    <source>
        <strain evidence="4">cv. Daliak</strain>
    </source>
</reference>
<dbReference type="EMBL" id="DF973950">
    <property type="protein sequence ID" value="GAU43000.1"/>
    <property type="molecule type" value="Genomic_DNA"/>
</dbReference>
<dbReference type="PANTHER" id="PTHR11439">
    <property type="entry name" value="GAG-POL-RELATED RETROTRANSPOSON"/>
    <property type="match status" value="1"/>
</dbReference>
<dbReference type="InterPro" id="IPR013103">
    <property type="entry name" value="RVT_2"/>
</dbReference>
<feature type="domain" description="Reverse transcriptase Ty1/copia-type" evidence="1">
    <location>
        <begin position="701"/>
        <end position="767"/>
    </location>
</feature>